<dbReference type="InterPro" id="IPR053781">
    <property type="entry name" value="F-box_AtFBL13-like"/>
</dbReference>
<dbReference type="Proteomes" id="UP001231189">
    <property type="component" value="Unassembled WGS sequence"/>
</dbReference>
<evidence type="ECO:0000313" key="4">
    <source>
        <dbReference type="Proteomes" id="UP001231189"/>
    </source>
</evidence>
<dbReference type="CDD" id="cd22160">
    <property type="entry name" value="F-box_AtFBL13-like"/>
    <property type="match status" value="1"/>
</dbReference>
<protein>
    <recommendedName>
        <fullName evidence="2">F-box domain-containing protein</fullName>
    </recommendedName>
</protein>
<evidence type="ECO:0000313" key="3">
    <source>
        <dbReference type="EMBL" id="KAK1621283.1"/>
    </source>
</evidence>
<sequence>MEAMQSSPPCLTEDQSSSKRRRVDAADRLGDLPDCLLHGIISCLGSRQAVQTSVLSRRWRHLWRDVPCVAIDEREFVGDQWQRFEDFADHMLTSIPLNTRLDSFRLHLVTRTSMDGYATSDRWIRRGLRYFPAAVDIRTALGSTVYWRPHLSYPAAAASQQQPNLSVTGSCAAGFTKRLTTLRLVGVNLATGFMEDLGRHCPALEELHMEGCSMKLSAVTSPTLRTFVVIEARHSVPCVHLTIAAAHLAYLRLDIPYNGEECYCVTGEAAPEPLASMAEASIRLTETARQQGDNRARRKRKLEFLKSMRRFLGLLPNVTKLHLAGFTTKVIIDSRS</sequence>
<comment type="caution">
    <text evidence="3">The sequence shown here is derived from an EMBL/GenBank/DDBJ whole genome shotgun (WGS) entry which is preliminary data.</text>
</comment>
<keyword evidence="4" id="KW-1185">Reference proteome</keyword>
<feature type="domain" description="F-box" evidence="2">
    <location>
        <begin position="31"/>
        <end position="67"/>
    </location>
</feature>
<proteinExistence type="predicted"/>
<dbReference type="SUPFAM" id="SSF81383">
    <property type="entry name" value="F-box domain"/>
    <property type="match status" value="1"/>
</dbReference>
<dbReference type="EMBL" id="JAUUTY010000006">
    <property type="protein sequence ID" value="KAK1621283.1"/>
    <property type="molecule type" value="Genomic_DNA"/>
</dbReference>
<accession>A0AAD8RL42</accession>
<gene>
    <name evidence="3" type="ORF">QYE76_026800</name>
</gene>
<dbReference type="AlphaFoldDB" id="A0AAD8RL42"/>
<dbReference type="PANTHER" id="PTHR34223">
    <property type="entry name" value="OS11G0201299 PROTEIN"/>
    <property type="match status" value="1"/>
</dbReference>
<evidence type="ECO:0000256" key="1">
    <source>
        <dbReference type="SAM" id="MobiDB-lite"/>
    </source>
</evidence>
<organism evidence="3 4">
    <name type="scientific">Lolium multiflorum</name>
    <name type="common">Italian ryegrass</name>
    <name type="synonym">Lolium perenne subsp. multiflorum</name>
    <dbReference type="NCBI Taxonomy" id="4521"/>
    <lineage>
        <taxon>Eukaryota</taxon>
        <taxon>Viridiplantae</taxon>
        <taxon>Streptophyta</taxon>
        <taxon>Embryophyta</taxon>
        <taxon>Tracheophyta</taxon>
        <taxon>Spermatophyta</taxon>
        <taxon>Magnoliopsida</taxon>
        <taxon>Liliopsida</taxon>
        <taxon>Poales</taxon>
        <taxon>Poaceae</taxon>
        <taxon>BOP clade</taxon>
        <taxon>Pooideae</taxon>
        <taxon>Poodae</taxon>
        <taxon>Poeae</taxon>
        <taxon>Poeae Chloroplast Group 2 (Poeae type)</taxon>
        <taxon>Loliodinae</taxon>
        <taxon>Loliinae</taxon>
        <taxon>Lolium</taxon>
    </lineage>
</organism>
<dbReference type="PANTHER" id="PTHR34223:SF92">
    <property type="entry name" value="F-BOX DOMAIN-CONTAINING PROTEIN"/>
    <property type="match status" value="1"/>
</dbReference>
<dbReference type="InterPro" id="IPR001810">
    <property type="entry name" value="F-box_dom"/>
</dbReference>
<name>A0AAD8RL42_LOLMU</name>
<evidence type="ECO:0000259" key="2">
    <source>
        <dbReference type="Pfam" id="PF00646"/>
    </source>
</evidence>
<feature type="region of interest" description="Disordered" evidence="1">
    <location>
        <begin position="1"/>
        <end position="23"/>
    </location>
</feature>
<feature type="compositionally biased region" description="Polar residues" evidence="1">
    <location>
        <begin position="1"/>
        <end position="15"/>
    </location>
</feature>
<dbReference type="InterPro" id="IPR036047">
    <property type="entry name" value="F-box-like_dom_sf"/>
</dbReference>
<dbReference type="InterPro" id="IPR053197">
    <property type="entry name" value="F-box_SCFL_complex_component"/>
</dbReference>
<reference evidence="3" key="1">
    <citation type="submission" date="2023-07" db="EMBL/GenBank/DDBJ databases">
        <title>A chromosome-level genome assembly of Lolium multiflorum.</title>
        <authorList>
            <person name="Chen Y."/>
            <person name="Copetti D."/>
            <person name="Kolliker R."/>
            <person name="Studer B."/>
        </authorList>
    </citation>
    <scope>NUCLEOTIDE SEQUENCE</scope>
    <source>
        <strain evidence="3">02402/16</strain>
        <tissue evidence="3">Leaf</tissue>
    </source>
</reference>
<dbReference type="SUPFAM" id="SSF52047">
    <property type="entry name" value="RNI-like"/>
    <property type="match status" value="1"/>
</dbReference>
<dbReference type="Pfam" id="PF00646">
    <property type="entry name" value="F-box"/>
    <property type="match status" value="1"/>
</dbReference>